<dbReference type="AlphaFoldDB" id="A0A220SWQ5"/>
<feature type="compositionally biased region" description="Polar residues" evidence="1">
    <location>
        <begin position="1"/>
        <end position="15"/>
    </location>
</feature>
<proteinExistence type="predicted"/>
<feature type="region of interest" description="Disordered" evidence="1">
    <location>
        <begin position="1"/>
        <end position="20"/>
    </location>
</feature>
<evidence type="ECO:0000256" key="1">
    <source>
        <dbReference type="SAM" id="MobiDB-lite"/>
    </source>
</evidence>
<organism evidence="2">
    <name type="scientific">Halorubrum lacusprofundi</name>
    <dbReference type="NCBI Taxonomy" id="2247"/>
    <lineage>
        <taxon>Archaea</taxon>
        <taxon>Methanobacteriati</taxon>
        <taxon>Methanobacteriota</taxon>
        <taxon>Stenosarchaea group</taxon>
        <taxon>Halobacteria</taxon>
        <taxon>Halobacteriales</taxon>
        <taxon>Haloferacaceae</taxon>
        <taxon>Halorubrum</taxon>
    </lineage>
</organism>
<dbReference type="OrthoDB" id="331197at2157"/>
<geneLocation type="plasmid" evidence="2">
    <name>pR1SE2</name>
</geneLocation>
<feature type="compositionally biased region" description="Basic and acidic residues" evidence="1">
    <location>
        <begin position="170"/>
        <end position="179"/>
    </location>
</feature>
<sequence>MAQPPTTADGGSSTDPRPALEDAAIVIHSDGYELIEVDDTEPTESEAVQRQIDALPDDPGGAAFNAAAHPDHPSVEMVDAAYPFDVAATLRLAHAESGRFDVLGDDQLVRCVNPERESLTWFYGVDGDDGELVDYHELDDFEAAPIERSKALASIASPKVDVSLVDREELDERRERGEAVTDGGVEQDVDRTDRVEPFSGEPADTPEEDEIPPAKDGSINQIPDLSVDDRVRVETSGNYAPDRTLTVESIGSDKQSGGLLETRGEDPGYVLSGYGTEYHLITTGTPYWRAVDIVFPSQPVGQRVASVEIVEEGDDA</sequence>
<accession>A0A220SWQ5</accession>
<dbReference type="EMBL" id="KX906370">
    <property type="protein sequence ID" value="ASK38164.1"/>
    <property type="molecule type" value="Genomic_DNA"/>
</dbReference>
<reference evidence="2" key="1">
    <citation type="submission" date="2016-09" db="EMBL/GenBank/DDBJ databases">
        <title>A plasmid goes viral.</title>
        <authorList>
            <person name="Erdmann S."/>
            <person name="Tschitschko B."/>
            <person name="Cavicchioli R."/>
        </authorList>
    </citation>
    <scope>NUCLEOTIDE SEQUENCE</scope>
    <source>
        <strain evidence="2">HLS1</strain>
        <plasmid evidence="2">pR1SE2</plasmid>
    </source>
</reference>
<protein>
    <submittedName>
        <fullName evidence="2">Uncharacterized protein</fullName>
    </submittedName>
</protein>
<feature type="region of interest" description="Disordered" evidence="1">
    <location>
        <begin position="170"/>
        <end position="222"/>
    </location>
</feature>
<name>A0A220SWQ5_9EURY</name>
<evidence type="ECO:0000313" key="2">
    <source>
        <dbReference type="EMBL" id="ASK38164.1"/>
    </source>
</evidence>
<dbReference type="RefSeq" id="WP_088901330.1">
    <property type="nucleotide sequence ID" value="NZ_JAJNEG010000039.1"/>
</dbReference>
<keyword evidence="2" id="KW-0614">Plasmid</keyword>